<sequence length="255" mass="28210">MTEKLMSKTAHVVRRGAIYYFRLRVPADLLAHYGKNEIIFSLKTKDAAEAKLKAAAEGLRLQGKFTVLRQAIKANLVSGLTPEEIRRASLAFARSLMLEDEQHRMAGNIPEAYEAGLDVMEEAAKNAVAGHDNHQMTRIVRGYLEDHGIMVEPESSLEKRLVYAFSQTGVDALEGIRLRDKGKAVPTPEPVSMATLRAKAGHLSHGDVLLSALIEQYCTEQEQAGNWLEKTSLDNRAIFRLFIDIVGDIPVSTIG</sequence>
<evidence type="ECO:0000313" key="2">
    <source>
        <dbReference type="EMBL" id="MTD33867.1"/>
    </source>
</evidence>
<reference evidence="2 3" key="1">
    <citation type="submission" date="2019-11" db="EMBL/GenBank/DDBJ databases">
        <title>Draft genome sequence of Paludibacterium sp. dN18-1.</title>
        <authorList>
            <person name="Im W.-T."/>
        </authorList>
    </citation>
    <scope>NUCLEOTIDE SEQUENCE [LARGE SCALE GENOMIC DNA]</scope>
    <source>
        <strain evidence="3">dN 18-1</strain>
    </source>
</reference>
<dbReference type="EMBL" id="WLYX01000001">
    <property type="protein sequence ID" value="MTD33867.1"/>
    <property type="molecule type" value="Genomic_DNA"/>
</dbReference>
<dbReference type="Pfam" id="PF20172">
    <property type="entry name" value="DUF6538"/>
    <property type="match status" value="1"/>
</dbReference>
<comment type="caution">
    <text evidence="2">The sequence shown here is derived from an EMBL/GenBank/DDBJ whole genome shotgun (WGS) entry which is preliminary data.</text>
</comment>
<protein>
    <recommendedName>
        <fullName evidence="1">DUF6538 domain-containing protein</fullName>
    </recommendedName>
</protein>
<gene>
    <name evidence="2" type="ORF">GKE73_15290</name>
</gene>
<organism evidence="2 3">
    <name type="scientific">Paludibacterium denitrificans</name>
    <dbReference type="NCBI Taxonomy" id="2675226"/>
    <lineage>
        <taxon>Bacteria</taxon>
        <taxon>Pseudomonadati</taxon>
        <taxon>Pseudomonadota</taxon>
        <taxon>Betaproteobacteria</taxon>
        <taxon>Neisseriales</taxon>
        <taxon>Chromobacteriaceae</taxon>
        <taxon>Paludibacterium</taxon>
    </lineage>
</organism>
<keyword evidence="3" id="KW-1185">Reference proteome</keyword>
<evidence type="ECO:0000313" key="3">
    <source>
        <dbReference type="Proteomes" id="UP000446658"/>
    </source>
</evidence>
<evidence type="ECO:0000259" key="1">
    <source>
        <dbReference type="Pfam" id="PF20172"/>
    </source>
</evidence>
<dbReference type="InterPro" id="IPR046668">
    <property type="entry name" value="DUF6538"/>
</dbReference>
<name>A0A844GG45_9NEIS</name>
<dbReference type="Proteomes" id="UP000446658">
    <property type="component" value="Unassembled WGS sequence"/>
</dbReference>
<feature type="domain" description="DUF6538" evidence="1">
    <location>
        <begin position="11"/>
        <end position="70"/>
    </location>
</feature>
<dbReference type="RefSeq" id="WP_230371013.1">
    <property type="nucleotide sequence ID" value="NZ_WLYX01000001.1"/>
</dbReference>
<dbReference type="AlphaFoldDB" id="A0A844GG45"/>
<proteinExistence type="predicted"/>
<accession>A0A844GG45</accession>